<evidence type="ECO:0000313" key="3">
    <source>
        <dbReference type="EMBL" id="MDO6424683.1"/>
    </source>
</evidence>
<feature type="transmembrane region" description="Helical" evidence="1">
    <location>
        <begin position="12"/>
        <end position="34"/>
    </location>
</feature>
<dbReference type="NCBIfam" id="TIGR02523">
    <property type="entry name" value="type_IV_pilV"/>
    <property type="match status" value="1"/>
</dbReference>
<dbReference type="AlphaFoldDB" id="A0AAW7XAJ4"/>
<gene>
    <name evidence="3" type="primary">pilV</name>
    <name evidence="3" type="ORF">Q4521_19495</name>
</gene>
<keyword evidence="1" id="KW-0812">Transmembrane</keyword>
<feature type="domain" description="Type IV pilin Tt1218-like" evidence="2">
    <location>
        <begin position="33"/>
        <end position="102"/>
    </location>
</feature>
<dbReference type="InterPro" id="IPR013362">
    <property type="entry name" value="Pilus_4_PilV"/>
</dbReference>
<keyword evidence="1" id="KW-1133">Transmembrane helix</keyword>
<organism evidence="3 4">
    <name type="scientific">Saccharophagus degradans</name>
    <dbReference type="NCBI Taxonomy" id="86304"/>
    <lineage>
        <taxon>Bacteria</taxon>
        <taxon>Pseudomonadati</taxon>
        <taxon>Pseudomonadota</taxon>
        <taxon>Gammaproteobacteria</taxon>
        <taxon>Cellvibrionales</taxon>
        <taxon>Cellvibrionaceae</taxon>
        <taxon>Saccharophagus</taxon>
    </lineage>
</organism>
<protein>
    <submittedName>
        <fullName evidence="3">Type IV pilus modification protein PilV</fullName>
    </submittedName>
</protein>
<evidence type="ECO:0000256" key="1">
    <source>
        <dbReference type="SAM" id="Phobius"/>
    </source>
</evidence>
<comment type="caution">
    <text evidence="3">The sequence shown here is derived from an EMBL/GenBank/DDBJ whole genome shotgun (WGS) entry which is preliminary data.</text>
</comment>
<dbReference type="RefSeq" id="WP_303493884.1">
    <property type="nucleotide sequence ID" value="NZ_JAUOPB010000016.1"/>
</dbReference>
<dbReference type="Proteomes" id="UP001169760">
    <property type="component" value="Unassembled WGS sequence"/>
</dbReference>
<dbReference type="Pfam" id="PF22150">
    <property type="entry name" value="Tt1218-like"/>
    <property type="match status" value="1"/>
</dbReference>
<evidence type="ECO:0000259" key="2">
    <source>
        <dbReference type="Pfam" id="PF22150"/>
    </source>
</evidence>
<accession>A0AAW7XAJ4</accession>
<proteinExistence type="predicted"/>
<dbReference type="EMBL" id="JAUOPB010000016">
    <property type="protein sequence ID" value="MDO6424683.1"/>
    <property type="molecule type" value="Genomic_DNA"/>
</dbReference>
<name>A0AAW7XAJ4_9GAMM</name>
<sequence length="159" mass="17036">MNDFTISNSKGSSLLEVMIALFVLAIGMLGVLAMQTRSIQMNQNAYQYSQATALIADIYEAMLTTPSSHQNYKIAYEETTPAAVACGAATSNCSPSDIAQWNLHHWRTNIETLLPGGQGEIAALPSTVGGYRISVRFVTGYSDATDEPVLGEVALDVSI</sequence>
<reference evidence="3" key="1">
    <citation type="submission" date="2023-07" db="EMBL/GenBank/DDBJ databases">
        <title>Genome content predicts the carbon catabolic preferences of heterotrophic bacteria.</title>
        <authorList>
            <person name="Gralka M."/>
        </authorList>
    </citation>
    <scope>NUCLEOTIDE SEQUENCE</scope>
    <source>
        <strain evidence="3">I3M17_2</strain>
    </source>
</reference>
<dbReference type="Pfam" id="PF07963">
    <property type="entry name" value="N_methyl"/>
    <property type="match status" value="1"/>
</dbReference>
<dbReference type="InterPro" id="IPR054402">
    <property type="entry name" value="Tt1218-like_dom"/>
</dbReference>
<dbReference type="InterPro" id="IPR012902">
    <property type="entry name" value="N_methyl_site"/>
</dbReference>
<evidence type="ECO:0000313" key="4">
    <source>
        <dbReference type="Proteomes" id="UP001169760"/>
    </source>
</evidence>
<keyword evidence="1" id="KW-0472">Membrane</keyword>